<dbReference type="PANTHER" id="PTHR43654">
    <property type="entry name" value="GLUTAMATE 5-KINASE"/>
    <property type="match status" value="1"/>
</dbReference>
<feature type="binding site" evidence="8">
    <location>
        <position position="143"/>
    </location>
    <ligand>
        <name>substrate</name>
    </ligand>
</feature>
<dbReference type="GO" id="GO:0055129">
    <property type="term" value="P:L-proline biosynthetic process"/>
    <property type="evidence" value="ECO:0007669"/>
    <property type="project" value="UniProtKB-UniRule"/>
</dbReference>
<proteinExistence type="inferred from homology"/>
<dbReference type="Gene3D" id="3.40.1160.10">
    <property type="entry name" value="Acetylglutamate kinase-like"/>
    <property type="match status" value="2"/>
</dbReference>
<dbReference type="STRING" id="288004.AL038_03110"/>
<evidence type="ECO:0000256" key="3">
    <source>
        <dbReference type="ARBA" id="ARBA00022650"/>
    </source>
</evidence>
<dbReference type="SUPFAM" id="SSF88697">
    <property type="entry name" value="PUA domain-like"/>
    <property type="match status" value="1"/>
</dbReference>
<evidence type="ECO:0000313" key="11">
    <source>
        <dbReference type="Proteomes" id="UP000234271"/>
    </source>
</evidence>
<dbReference type="InterPro" id="IPR015947">
    <property type="entry name" value="PUA-like_sf"/>
</dbReference>
<evidence type="ECO:0000259" key="9">
    <source>
        <dbReference type="SMART" id="SM00359"/>
    </source>
</evidence>
<dbReference type="Gene3D" id="2.30.130.10">
    <property type="entry name" value="PUA domain"/>
    <property type="match status" value="1"/>
</dbReference>
<dbReference type="PIRSF" id="PIRSF000729">
    <property type="entry name" value="GK"/>
    <property type="match status" value="1"/>
</dbReference>
<dbReference type="FunFam" id="3.40.1160.10:FF:000018">
    <property type="entry name" value="Glutamate 5-kinase"/>
    <property type="match status" value="1"/>
</dbReference>
<name>A0A2N9YBD8_9GAMM</name>
<comment type="pathway">
    <text evidence="8">Amino-acid biosynthesis; L-proline biosynthesis; L-glutamate 5-semialdehyde from L-glutamate: step 1/2.</text>
</comment>
<evidence type="ECO:0000256" key="1">
    <source>
        <dbReference type="ARBA" id="ARBA00022490"/>
    </source>
</evidence>
<comment type="similarity">
    <text evidence="8">Belongs to the glutamate 5-kinase family.</text>
</comment>
<comment type="subcellular location">
    <subcellularLocation>
        <location evidence="8">Cytoplasm</location>
    </subcellularLocation>
</comment>
<sequence>MSKQTEISKSQRWVIKIGSALLTNEGRGLDKIAIENWVKQIVTLCQQGKEVVLVSSGAVAEGMNRLGWTERPATLHELQAAAAVGQMGMVQTYETCFKNYGIHTAQVLLTHDDAANRKRYLNARSALKTLINLKVIPVINENDTVATDEIRFGDNDTLAGLVSNLVEADVLVIMTDQQGLYERDPRLDSTAKLISQGYAGDPVLEAMAGSTGGRLGRGGMATKLRAARVSARSGTATWIVSGRIPDVLLKIANGGNLGTLLLPAQPPVEARKQWLGANQKMRGELYLDDGAVNVLRSSGKSLLAVGVKQIKGDFTRGDMVACLTLDGQEIARGIVNYSAEETTRIKGQASNRIAEILGYVDEPELIHRDNLILL</sequence>
<feature type="domain" description="PUA" evidence="9">
    <location>
        <begin position="283"/>
        <end position="357"/>
    </location>
</feature>
<dbReference type="InterPro" id="IPR036393">
    <property type="entry name" value="AceGlu_kinase-like_sf"/>
</dbReference>
<gene>
    <name evidence="8" type="primary">proB</name>
    <name evidence="10" type="ORF">BLE401_02930</name>
</gene>
<dbReference type="Proteomes" id="UP000234271">
    <property type="component" value="Chromosome"/>
</dbReference>
<dbReference type="FunFam" id="2.30.130.10:FF:000007">
    <property type="entry name" value="Glutamate 5-kinase"/>
    <property type="match status" value="1"/>
</dbReference>
<dbReference type="NCBIfam" id="TIGR01027">
    <property type="entry name" value="proB"/>
    <property type="match status" value="1"/>
</dbReference>
<dbReference type="PRINTS" id="PR00474">
    <property type="entry name" value="GLU5KINASE"/>
</dbReference>
<dbReference type="GO" id="GO:0005829">
    <property type="term" value="C:cytosol"/>
    <property type="evidence" value="ECO:0007669"/>
    <property type="project" value="TreeGrafter"/>
</dbReference>
<evidence type="ECO:0000256" key="5">
    <source>
        <dbReference type="ARBA" id="ARBA00022741"/>
    </source>
</evidence>
<keyword evidence="2 8" id="KW-0028">Amino-acid biosynthesis</keyword>
<feature type="binding site" evidence="8">
    <location>
        <begin position="175"/>
        <end position="176"/>
    </location>
    <ligand>
        <name>ATP</name>
        <dbReference type="ChEBI" id="CHEBI:30616"/>
    </ligand>
</feature>
<dbReference type="UniPathway" id="UPA00098">
    <property type="reaction ID" value="UER00359"/>
</dbReference>
<feature type="binding site" evidence="8">
    <location>
        <position position="155"/>
    </location>
    <ligand>
        <name>substrate</name>
    </ligand>
</feature>
<dbReference type="InterPro" id="IPR011529">
    <property type="entry name" value="Glu_5kinase"/>
</dbReference>
<keyword evidence="11" id="KW-1185">Reference proteome</keyword>
<dbReference type="InterPro" id="IPR041739">
    <property type="entry name" value="G5K_ProB"/>
</dbReference>
<dbReference type="InterPro" id="IPR005715">
    <property type="entry name" value="Glu_5kinase/COase_Synthase"/>
</dbReference>
<dbReference type="EMBL" id="CP018889">
    <property type="protein sequence ID" value="AUI67752.1"/>
    <property type="molecule type" value="Genomic_DNA"/>
</dbReference>
<organism evidence="10 11">
    <name type="scientific">Beggiatoa leptomitoformis</name>
    <dbReference type="NCBI Taxonomy" id="288004"/>
    <lineage>
        <taxon>Bacteria</taxon>
        <taxon>Pseudomonadati</taxon>
        <taxon>Pseudomonadota</taxon>
        <taxon>Gammaproteobacteria</taxon>
        <taxon>Thiotrichales</taxon>
        <taxon>Thiotrichaceae</taxon>
        <taxon>Beggiatoa</taxon>
    </lineage>
</organism>
<keyword evidence="4 8" id="KW-0808">Transferase</keyword>
<dbReference type="InterPro" id="IPR001048">
    <property type="entry name" value="Asp/Glu/Uridylate_kinase"/>
</dbReference>
<evidence type="ECO:0000256" key="2">
    <source>
        <dbReference type="ARBA" id="ARBA00022605"/>
    </source>
</evidence>
<evidence type="ECO:0000256" key="8">
    <source>
        <dbReference type="HAMAP-Rule" id="MF_00456"/>
    </source>
</evidence>
<dbReference type="Pfam" id="PF01472">
    <property type="entry name" value="PUA"/>
    <property type="match status" value="1"/>
</dbReference>
<dbReference type="GO" id="GO:0005524">
    <property type="term" value="F:ATP binding"/>
    <property type="evidence" value="ECO:0007669"/>
    <property type="project" value="UniProtKB-KW"/>
</dbReference>
<dbReference type="CDD" id="cd04242">
    <property type="entry name" value="AAK_G5K_ProB"/>
    <property type="match status" value="1"/>
</dbReference>
<dbReference type="AlphaFoldDB" id="A0A2N9YBD8"/>
<dbReference type="KEGG" id="blep:AL038_03110"/>
<dbReference type="SUPFAM" id="SSF53633">
    <property type="entry name" value="Carbamate kinase-like"/>
    <property type="match status" value="1"/>
</dbReference>
<comment type="function">
    <text evidence="8">Catalyzes the transfer of a phosphate group to glutamate to form L-glutamate 5-phosphate.</text>
</comment>
<feature type="binding site" evidence="8">
    <location>
        <position position="56"/>
    </location>
    <ligand>
        <name>substrate</name>
    </ligand>
</feature>
<keyword evidence="1 8" id="KW-0963">Cytoplasm</keyword>
<keyword evidence="6 8" id="KW-0418">Kinase</keyword>
<protein>
    <recommendedName>
        <fullName evidence="8">Glutamate 5-kinase</fullName>
        <ecNumber evidence="8">2.7.2.11</ecNumber>
    </recommendedName>
    <alternativeName>
        <fullName evidence="8">Gamma-glutamyl kinase</fullName>
        <shortName evidence="8">GK</shortName>
    </alternativeName>
</protein>
<dbReference type="InterPro" id="IPR001057">
    <property type="entry name" value="Glu/AcGlu_kinase"/>
</dbReference>
<reference evidence="11" key="1">
    <citation type="submission" date="2016-12" db="EMBL/GenBank/DDBJ databases">
        <title>Complete Genome Sequence of Beggiatoa leptomitiformis D-401.</title>
        <authorList>
            <person name="Fomenkov A."/>
            <person name="Vincze T."/>
            <person name="Grabovich M."/>
            <person name="Anton B.P."/>
            <person name="Dubinina G."/>
            <person name="Orlova M."/>
            <person name="Belousova E."/>
            <person name="Roberts R.J."/>
        </authorList>
    </citation>
    <scope>NUCLEOTIDE SEQUENCE [LARGE SCALE GENOMIC DNA]</scope>
    <source>
        <strain evidence="11">D-401</strain>
    </source>
</reference>
<evidence type="ECO:0000313" key="10">
    <source>
        <dbReference type="EMBL" id="AUI67752.1"/>
    </source>
</evidence>
<dbReference type="CDD" id="cd21157">
    <property type="entry name" value="PUA_G5K"/>
    <property type="match status" value="1"/>
</dbReference>
<dbReference type="InterPro" id="IPR036974">
    <property type="entry name" value="PUA_sf"/>
</dbReference>
<comment type="caution">
    <text evidence="8">Lacks conserved residue(s) required for the propagation of feature annotation.</text>
</comment>
<keyword evidence="3 8" id="KW-0641">Proline biosynthesis</keyword>
<evidence type="ECO:0000256" key="4">
    <source>
        <dbReference type="ARBA" id="ARBA00022679"/>
    </source>
</evidence>
<dbReference type="RefSeq" id="WP_062148880.1">
    <property type="nucleotide sequence ID" value="NZ_CP012373.2"/>
</dbReference>
<dbReference type="GO" id="GO:0003723">
    <property type="term" value="F:RNA binding"/>
    <property type="evidence" value="ECO:0007669"/>
    <property type="project" value="InterPro"/>
</dbReference>
<evidence type="ECO:0000256" key="7">
    <source>
        <dbReference type="ARBA" id="ARBA00022840"/>
    </source>
</evidence>
<dbReference type="InterPro" id="IPR002478">
    <property type="entry name" value="PUA"/>
</dbReference>
<dbReference type="GO" id="GO:0004349">
    <property type="term" value="F:glutamate 5-kinase activity"/>
    <property type="evidence" value="ECO:0007669"/>
    <property type="project" value="UniProtKB-UniRule"/>
</dbReference>
<dbReference type="SMART" id="SM00359">
    <property type="entry name" value="PUA"/>
    <property type="match status" value="1"/>
</dbReference>
<evidence type="ECO:0000256" key="6">
    <source>
        <dbReference type="ARBA" id="ARBA00022777"/>
    </source>
</evidence>
<comment type="catalytic activity">
    <reaction evidence="8">
        <text>L-glutamate + ATP = L-glutamyl 5-phosphate + ADP</text>
        <dbReference type="Rhea" id="RHEA:14877"/>
        <dbReference type="ChEBI" id="CHEBI:29985"/>
        <dbReference type="ChEBI" id="CHEBI:30616"/>
        <dbReference type="ChEBI" id="CHEBI:58274"/>
        <dbReference type="ChEBI" id="CHEBI:456216"/>
        <dbReference type="EC" id="2.7.2.11"/>
    </reaction>
</comment>
<keyword evidence="5 8" id="KW-0547">Nucleotide-binding</keyword>
<dbReference type="PANTHER" id="PTHR43654:SF1">
    <property type="entry name" value="ISOPENTENYL PHOSPHATE KINASE"/>
    <property type="match status" value="1"/>
</dbReference>
<dbReference type="OrthoDB" id="9804434at2"/>
<dbReference type="PROSITE" id="PS50890">
    <property type="entry name" value="PUA"/>
    <property type="match status" value="1"/>
</dbReference>
<dbReference type="Pfam" id="PF00696">
    <property type="entry name" value="AA_kinase"/>
    <property type="match status" value="1"/>
</dbReference>
<feature type="binding site" evidence="8">
    <location>
        <position position="16"/>
    </location>
    <ligand>
        <name>ATP</name>
        <dbReference type="ChEBI" id="CHEBI:30616"/>
    </ligand>
</feature>
<dbReference type="HAMAP" id="MF_00456">
    <property type="entry name" value="ProB"/>
    <property type="match status" value="1"/>
</dbReference>
<dbReference type="EC" id="2.7.2.11" evidence="8"/>
<keyword evidence="7 8" id="KW-0067">ATP-binding</keyword>
<accession>A0A2N9YBD8</accession>